<dbReference type="Pfam" id="PF13366">
    <property type="entry name" value="PDDEXK_3"/>
    <property type="match status" value="1"/>
</dbReference>
<proteinExistence type="predicted"/>
<sequence length="123" mass="14034">MEELNSITEKIIGAAYAVSNTLGSGFLEKVYENAMFLEILKSNLSVLKQYPLNVYYEDQIVGEYFADLIVEDQVIVEIKAIRELNEIHQAQLMNYLAACNKRCGLLINFGKPRIEIKRILNGF</sequence>
<accession>A0A7G9QLE9</accession>
<dbReference type="KEGG" id="proe:H9L23_08900"/>
<dbReference type="EMBL" id="CP060723">
    <property type="protein sequence ID" value="QNN44174.1"/>
    <property type="molecule type" value="Genomic_DNA"/>
</dbReference>
<name>A0A7G9QLE9_9SPHI</name>
<reference evidence="1 2" key="1">
    <citation type="submission" date="2020-08" db="EMBL/GenBank/DDBJ databases">
        <title>Genome sequence of Pedobacter roseus KACC 11594T.</title>
        <authorList>
            <person name="Hyun D.-W."/>
            <person name="Bae J.-W."/>
        </authorList>
    </citation>
    <scope>NUCLEOTIDE SEQUENCE [LARGE SCALE GENOMIC DNA]</scope>
    <source>
        <strain evidence="1 2">KACC 11594</strain>
    </source>
</reference>
<dbReference type="Proteomes" id="UP000515806">
    <property type="component" value="Chromosome"/>
</dbReference>
<evidence type="ECO:0000313" key="1">
    <source>
        <dbReference type="EMBL" id="QNN44174.1"/>
    </source>
</evidence>
<protein>
    <submittedName>
        <fullName evidence="1">GxxExxY protein</fullName>
    </submittedName>
</protein>
<evidence type="ECO:0000313" key="2">
    <source>
        <dbReference type="Proteomes" id="UP000515806"/>
    </source>
</evidence>
<organism evidence="1 2">
    <name type="scientific">Pedobacter roseus</name>
    <dbReference type="NCBI Taxonomy" id="336820"/>
    <lineage>
        <taxon>Bacteria</taxon>
        <taxon>Pseudomonadati</taxon>
        <taxon>Bacteroidota</taxon>
        <taxon>Sphingobacteriia</taxon>
        <taxon>Sphingobacteriales</taxon>
        <taxon>Sphingobacteriaceae</taxon>
        <taxon>Pedobacter</taxon>
    </lineage>
</organism>
<dbReference type="NCBIfam" id="TIGR04256">
    <property type="entry name" value="GxxExxY"/>
    <property type="match status" value="1"/>
</dbReference>
<dbReference type="InterPro" id="IPR026350">
    <property type="entry name" value="GxxExxY"/>
</dbReference>
<dbReference type="RefSeq" id="WP_187594622.1">
    <property type="nucleotide sequence ID" value="NZ_CP060723.1"/>
</dbReference>
<keyword evidence="2" id="KW-1185">Reference proteome</keyword>
<dbReference type="AlphaFoldDB" id="A0A7G9QLE9"/>
<gene>
    <name evidence="1" type="ORF">H9L23_08900</name>
</gene>